<comment type="similarity">
    <text evidence="1 7">Belongs to the peptidase M3 family.</text>
</comment>
<dbReference type="InterPro" id="IPR024079">
    <property type="entry name" value="MetalloPept_cat_dom_sf"/>
</dbReference>
<dbReference type="PANTHER" id="PTHR11804">
    <property type="entry name" value="PROTEASE M3 THIMET OLIGOPEPTIDASE-RELATED"/>
    <property type="match status" value="1"/>
</dbReference>
<dbReference type="RefSeq" id="WP_114206279.1">
    <property type="nucleotide sequence ID" value="NZ_CP030840.1"/>
</dbReference>
<gene>
    <name evidence="9" type="ORF">ACPOL_1354</name>
</gene>
<dbReference type="InterPro" id="IPR024080">
    <property type="entry name" value="Neurolysin/TOP_N"/>
</dbReference>
<evidence type="ECO:0000259" key="8">
    <source>
        <dbReference type="Pfam" id="PF01432"/>
    </source>
</evidence>
<evidence type="ECO:0000256" key="5">
    <source>
        <dbReference type="ARBA" id="ARBA00022833"/>
    </source>
</evidence>
<dbReference type="AlphaFoldDB" id="A0A2Z5FVC3"/>
<keyword evidence="4 7" id="KW-0378">Hydrolase</keyword>
<evidence type="ECO:0000313" key="9">
    <source>
        <dbReference type="EMBL" id="AXC10702.1"/>
    </source>
</evidence>
<evidence type="ECO:0000256" key="4">
    <source>
        <dbReference type="ARBA" id="ARBA00022801"/>
    </source>
</evidence>
<dbReference type="GO" id="GO:0006518">
    <property type="term" value="P:peptide metabolic process"/>
    <property type="evidence" value="ECO:0007669"/>
    <property type="project" value="TreeGrafter"/>
</dbReference>
<protein>
    <submittedName>
        <fullName evidence="9">Thimet oligopeptidase</fullName>
    </submittedName>
</protein>
<dbReference type="InterPro" id="IPR024077">
    <property type="entry name" value="Neurolysin/TOP_dom2"/>
</dbReference>
<dbReference type="GO" id="GO:0004222">
    <property type="term" value="F:metalloendopeptidase activity"/>
    <property type="evidence" value="ECO:0007669"/>
    <property type="project" value="InterPro"/>
</dbReference>
<dbReference type="Proteomes" id="UP000253606">
    <property type="component" value="Chromosome"/>
</dbReference>
<keyword evidence="10" id="KW-1185">Reference proteome</keyword>
<dbReference type="Gene3D" id="1.10.1370.10">
    <property type="entry name" value="Neurolysin, domain 3"/>
    <property type="match status" value="1"/>
</dbReference>
<dbReference type="InterPro" id="IPR001567">
    <property type="entry name" value="Pept_M3A_M3B_dom"/>
</dbReference>
<dbReference type="SUPFAM" id="SSF55486">
    <property type="entry name" value="Metalloproteases ('zincins'), catalytic domain"/>
    <property type="match status" value="1"/>
</dbReference>
<dbReference type="EMBL" id="CP030840">
    <property type="protein sequence ID" value="AXC10702.1"/>
    <property type="molecule type" value="Genomic_DNA"/>
</dbReference>
<keyword evidence="6 7" id="KW-0482">Metalloprotease</keyword>
<dbReference type="CDD" id="cd06455">
    <property type="entry name" value="M3A_TOP"/>
    <property type="match status" value="1"/>
</dbReference>
<comment type="cofactor">
    <cofactor evidence="7">
        <name>Zn(2+)</name>
        <dbReference type="ChEBI" id="CHEBI:29105"/>
    </cofactor>
    <text evidence="7">Binds 1 zinc ion.</text>
</comment>
<dbReference type="Gene3D" id="1.20.1050.40">
    <property type="entry name" value="Endopeptidase. Chain P, domain 1"/>
    <property type="match status" value="1"/>
</dbReference>
<accession>A0A2Z5FVC3</accession>
<evidence type="ECO:0000256" key="7">
    <source>
        <dbReference type="RuleBase" id="RU003435"/>
    </source>
</evidence>
<keyword evidence="5 7" id="KW-0862">Zinc</keyword>
<evidence type="ECO:0000256" key="2">
    <source>
        <dbReference type="ARBA" id="ARBA00022670"/>
    </source>
</evidence>
<proteinExistence type="inferred from homology"/>
<keyword evidence="3 7" id="KW-0479">Metal-binding</keyword>
<dbReference type="InterPro" id="IPR045090">
    <property type="entry name" value="Pept_M3A_M3B"/>
</dbReference>
<dbReference type="Pfam" id="PF01432">
    <property type="entry name" value="Peptidase_M3"/>
    <property type="match status" value="1"/>
</dbReference>
<dbReference type="Gene3D" id="3.40.390.10">
    <property type="entry name" value="Collagenase (Catalytic Domain)"/>
    <property type="match status" value="1"/>
</dbReference>
<evidence type="ECO:0000256" key="3">
    <source>
        <dbReference type="ARBA" id="ARBA00022723"/>
    </source>
</evidence>
<organism evidence="9 10">
    <name type="scientific">Acidisarcina polymorpha</name>
    <dbReference type="NCBI Taxonomy" id="2211140"/>
    <lineage>
        <taxon>Bacteria</taxon>
        <taxon>Pseudomonadati</taxon>
        <taxon>Acidobacteriota</taxon>
        <taxon>Terriglobia</taxon>
        <taxon>Terriglobales</taxon>
        <taxon>Acidobacteriaceae</taxon>
        <taxon>Acidisarcina</taxon>
    </lineage>
</organism>
<dbReference type="OrthoDB" id="9773538at2"/>
<dbReference type="GO" id="GO:0006508">
    <property type="term" value="P:proteolysis"/>
    <property type="evidence" value="ECO:0007669"/>
    <property type="project" value="UniProtKB-KW"/>
</dbReference>
<evidence type="ECO:0000256" key="1">
    <source>
        <dbReference type="ARBA" id="ARBA00006040"/>
    </source>
</evidence>
<feature type="domain" description="Peptidase M3A/M3B catalytic" evidence="8">
    <location>
        <begin position="220"/>
        <end position="665"/>
    </location>
</feature>
<evidence type="ECO:0000313" key="10">
    <source>
        <dbReference type="Proteomes" id="UP000253606"/>
    </source>
</evidence>
<dbReference type="PANTHER" id="PTHR11804:SF84">
    <property type="entry name" value="SACCHAROLYSIN"/>
    <property type="match status" value="1"/>
</dbReference>
<keyword evidence="2 7" id="KW-0645">Protease</keyword>
<evidence type="ECO:0000256" key="6">
    <source>
        <dbReference type="ARBA" id="ARBA00023049"/>
    </source>
</evidence>
<dbReference type="KEGG" id="abas:ACPOL_1354"/>
<name>A0A2Z5FVC3_9BACT</name>
<reference evidence="9 10" key="1">
    <citation type="journal article" date="2018" name="Front. Microbiol.">
        <title>Hydrolytic Capabilities as a Key to Environmental Success: Chitinolytic and Cellulolytic Acidobacteria From Acidic Sub-arctic Soils and Boreal Peatlands.</title>
        <authorList>
            <person name="Belova S.E."/>
            <person name="Ravin N.V."/>
            <person name="Pankratov T.A."/>
            <person name="Rakitin A.L."/>
            <person name="Ivanova A.A."/>
            <person name="Beletsky A.V."/>
            <person name="Mardanov A.V."/>
            <person name="Sinninghe Damste J.S."/>
            <person name="Dedysh S.N."/>
        </authorList>
    </citation>
    <scope>NUCLEOTIDE SEQUENCE [LARGE SCALE GENOMIC DNA]</scope>
    <source>
        <strain evidence="9 10">SBC82</strain>
    </source>
</reference>
<dbReference type="GO" id="GO:0046872">
    <property type="term" value="F:metal ion binding"/>
    <property type="evidence" value="ECO:0007669"/>
    <property type="project" value="UniProtKB-UniRule"/>
</dbReference>
<sequence length="677" mass="76437">MSVEIAERREAALAEGAVSHAWMEKADAASVKAWVDARLDQYQASIDKLVSVPGHRTIENTLRPFDDAQAVLAIAGQQASLLDSVHPDKAVRDVAQAATQKISAAATALSLNQEVYNALSAIDITPADAATRHYVERTLLQYRLSGVDRDEATRSRIKELQDKATEISLAFSRNVQEGAQHIQVTEAELAGLPDDYLKAHPAGEDGLITLSTDFPDMQPLMTYCRNAEARRRMFLAYQTRAYPLNKELLLDLLKVRQELATILGYKTWADLATADQMMQSAERMQAFLDELEEASRSGAEREYAMVLGFAKQQEAGLEEIDLAARGYWYEQFRRSAFQFDSQSVRPYFPYAQVEQGILATAEKLFQVRFEQVEDADVWDPSVSAWRVFDADKEIAADRDGERQIGLFYLDMHPREGKDKWFSAAPLVPGVRDRQFPEAALICNFPGGKEGDPGLMQYSDVVTYFHEFGHLMHAILGGHQEWAGISGIRTEWDFVEAPSQMLEEFFRDPKLLATFAHHYESGEALPAEIVQRMNHASAFGRADSIRTQLVYTSYSLDTHNVDPEKIDLDRLLQAEYKRFSPYAWIEGNRMYASFGHLIGYSSNYYTYLFDKAIALDFFNQFDRENLLEGPAGLRYRQTVLEPGGARPARELVQEFLGRQQSLEAFKAWISEEFASPAS</sequence>